<evidence type="ECO:0000256" key="10">
    <source>
        <dbReference type="ARBA" id="ARBA00031484"/>
    </source>
</evidence>
<evidence type="ECO:0000256" key="9">
    <source>
        <dbReference type="ARBA" id="ARBA00030642"/>
    </source>
</evidence>
<evidence type="ECO:0000313" key="15">
    <source>
        <dbReference type="EMBL" id="NGO64094.1"/>
    </source>
</evidence>
<proteinExistence type="inferred from homology"/>
<evidence type="ECO:0000256" key="6">
    <source>
        <dbReference type="ARBA" id="ARBA00022989"/>
    </source>
</evidence>
<evidence type="ECO:0000256" key="12">
    <source>
        <dbReference type="ARBA" id="ARBA00040743"/>
    </source>
</evidence>
<dbReference type="GO" id="GO:0003755">
    <property type="term" value="F:peptidyl-prolyl cis-trans isomerase activity"/>
    <property type="evidence" value="ECO:0007669"/>
    <property type="project" value="InterPro"/>
</dbReference>
<keyword evidence="5" id="KW-0812">Transmembrane</keyword>
<dbReference type="Proteomes" id="UP000477849">
    <property type="component" value="Unassembled WGS sequence"/>
</dbReference>
<evidence type="ECO:0000256" key="11">
    <source>
        <dbReference type="ARBA" id="ARBA00038408"/>
    </source>
</evidence>
<dbReference type="InterPro" id="IPR052029">
    <property type="entry name" value="PpiD_chaperone"/>
</dbReference>
<sequence length="630" mass="68278">MLTVLRKAAHTAVAKLLMLLLVVSFGVWGISASLFSSTSNAVVTVGDQTISPNEFSLAYQRKLAELGRRFGVQLTSEQARALGVENQVFAELSAGAALDQLSQDMRLGLSEDKLAQLIAEDPAFKSDNGQFDRQLFTSRLRNAGLREDDYIRERSKVAVRSQIVEATSDGFTAPKVLVDALKSYRYENRDISYILLTNANIDPVKAPDEKTLATWFDTVKSRYRAPEYRSLTYVKLEAADIADKGAITDEAIAEDYEKRKASYEIAGTRTIEQLSFENREMAEAAEAELKSGTLFDQLVTDQGKTASDVLLGEFSRDKLPDPALADAAFAVTKEGATTPVVDGALGPVILRVTNIKEGRTRSLDEVREEIRESLADSAAVQDIANVHDRFEDLRAGGMPLDEAAKELKLSAVTVKAVDRNGKDENGNDVSNLPERQALLDEAFQTDVGVEALPINIGNGGYVWLEVKDITAERDRTLDEVHDKAVADWTAEQQKIALGAKAESLKQRLAQGGTLEDAAAELGLAVETKLGLQRQTEDAVLGPAAVVAAFSGPVGTVATAPGGDPSTQILLKVTDERDQGSSDVLTNDDAQITEIARAAGDDILDQMVSRLQAQYGVTINQTLAEQAMVRR</sequence>
<dbReference type="RefSeq" id="WP_163905449.1">
    <property type="nucleotide sequence ID" value="NZ_CP048427.1"/>
</dbReference>
<evidence type="ECO:0000313" key="16">
    <source>
        <dbReference type="Proteomes" id="UP000477849"/>
    </source>
</evidence>
<keyword evidence="8" id="KW-0143">Chaperone</keyword>
<dbReference type="InterPro" id="IPR046357">
    <property type="entry name" value="PPIase_dom_sf"/>
</dbReference>
<evidence type="ECO:0000256" key="3">
    <source>
        <dbReference type="ARBA" id="ARBA00022475"/>
    </source>
</evidence>
<dbReference type="SUPFAM" id="SSF54534">
    <property type="entry name" value="FKBP-like"/>
    <property type="match status" value="1"/>
</dbReference>
<dbReference type="Gene3D" id="3.10.50.40">
    <property type="match status" value="1"/>
</dbReference>
<dbReference type="Pfam" id="PF13624">
    <property type="entry name" value="SurA_N_3"/>
    <property type="match status" value="1"/>
</dbReference>
<evidence type="ECO:0000256" key="4">
    <source>
        <dbReference type="ARBA" id="ARBA00022519"/>
    </source>
</evidence>
<keyword evidence="7" id="KW-0472">Membrane</keyword>
<dbReference type="InterPro" id="IPR027304">
    <property type="entry name" value="Trigger_fact/SurA_dom_sf"/>
</dbReference>
<comment type="subcellular location">
    <subcellularLocation>
        <location evidence="1">Cell inner membrane</location>
        <topology evidence="1">Single-pass type II membrane protein</topology>
        <orientation evidence="1">Periplasmic side</orientation>
    </subcellularLocation>
</comment>
<dbReference type="PANTHER" id="PTHR47529">
    <property type="entry name" value="PEPTIDYL-PROLYL CIS-TRANS ISOMERASE D"/>
    <property type="match status" value="1"/>
</dbReference>
<dbReference type="Pfam" id="PF13145">
    <property type="entry name" value="Rotamase_2"/>
    <property type="match status" value="1"/>
</dbReference>
<keyword evidence="6" id="KW-1133">Transmembrane helix</keyword>
<dbReference type="EMBL" id="JAAKZH010000003">
    <property type="protein sequence ID" value="NGO64094.1"/>
    <property type="molecule type" value="Genomic_DNA"/>
</dbReference>
<comment type="caution">
    <text evidence="15">The sequence shown here is derived from an EMBL/GenBank/DDBJ whole genome shotgun (WGS) entry which is preliminary data.</text>
</comment>
<gene>
    <name evidence="15" type="ORF">G6N76_10445</name>
</gene>
<reference evidence="15 16" key="1">
    <citation type="submission" date="2020-02" db="EMBL/GenBank/DDBJ databases">
        <title>Genome sequence of the type strain CCBAU10050 of Rhizobium daejeonense.</title>
        <authorList>
            <person name="Gao J."/>
            <person name="Sun J."/>
        </authorList>
    </citation>
    <scope>NUCLEOTIDE SEQUENCE [LARGE SCALE GENOMIC DNA]</scope>
    <source>
        <strain evidence="15 16">CCBAU10050</strain>
    </source>
</reference>
<evidence type="ECO:0000256" key="7">
    <source>
        <dbReference type="ARBA" id="ARBA00023136"/>
    </source>
</evidence>
<evidence type="ECO:0000259" key="14">
    <source>
        <dbReference type="Pfam" id="PF13145"/>
    </source>
</evidence>
<dbReference type="SUPFAM" id="SSF109998">
    <property type="entry name" value="Triger factor/SurA peptide-binding domain-like"/>
    <property type="match status" value="1"/>
</dbReference>
<keyword evidence="3" id="KW-1003">Cell membrane</keyword>
<organism evidence="15 16">
    <name type="scientific">Rhizobium daejeonense</name>
    <dbReference type="NCBI Taxonomy" id="240521"/>
    <lineage>
        <taxon>Bacteria</taxon>
        <taxon>Pseudomonadati</taxon>
        <taxon>Pseudomonadota</taxon>
        <taxon>Alphaproteobacteria</taxon>
        <taxon>Hyphomicrobiales</taxon>
        <taxon>Rhizobiaceae</taxon>
        <taxon>Rhizobium/Agrobacterium group</taxon>
        <taxon>Rhizobium</taxon>
    </lineage>
</organism>
<name>A0A6M1RR26_9HYPH</name>
<evidence type="ECO:0000256" key="8">
    <source>
        <dbReference type="ARBA" id="ARBA00023186"/>
    </source>
</evidence>
<evidence type="ECO:0000256" key="2">
    <source>
        <dbReference type="ARBA" id="ARBA00018370"/>
    </source>
</evidence>
<comment type="similarity">
    <text evidence="11">Belongs to the PpiD chaperone family.</text>
</comment>
<dbReference type="InterPro" id="IPR000297">
    <property type="entry name" value="PPIase_PpiC"/>
</dbReference>
<dbReference type="AlphaFoldDB" id="A0A6M1RR26"/>
<accession>A0A6M1RR26</accession>
<evidence type="ECO:0000256" key="1">
    <source>
        <dbReference type="ARBA" id="ARBA00004382"/>
    </source>
</evidence>
<feature type="domain" description="PpiC" evidence="14">
    <location>
        <begin position="247"/>
        <end position="368"/>
    </location>
</feature>
<evidence type="ECO:0000256" key="13">
    <source>
        <dbReference type="ARBA" id="ARBA00042775"/>
    </source>
</evidence>
<keyword evidence="15" id="KW-0413">Isomerase</keyword>
<keyword evidence="16" id="KW-1185">Reference proteome</keyword>
<dbReference type="PANTHER" id="PTHR47529:SF1">
    <property type="entry name" value="PERIPLASMIC CHAPERONE PPID"/>
    <property type="match status" value="1"/>
</dbReference>
<keyword evidence="4" id="KW-0997">Cell inner membrane</keyword>
<protein>
    <recommendedName>
        <fullName evidence="2">Parvulin-like PPIase</fullName>
    </recommendedName>
    <alternativeName>
        <fullName evidence="9">Peptidyl-prolyl cis-trans isomerase plp</fullName>
    </alternativeName>
    <alternativeName>
        <fullName evidence="12">Periplasmic chaperone PpiD</fullName>
    </alternativeName>
    <alternativeName>
        <fullName evidence="13">Periplasmic folding chaperone</fullName>
    </alternativeName>
    <alternativeName>
        <fullName evidence="10">Rotamase plp</fullName>
    </alternativeName>
</protein>
<evidence type="ECO:0000256" key="5">
    <source>
        <dbReference type="ARBA" id="ARBA00022692"/>
    </source>
</evidence>
<dbReference type="GO" id="GO:0005886">
    <property type="term" value="C:plasma membrane"/>
    <property type="evidence" value="ECO:0007669"/>
    <property type="project" value="UniProtKB-SubCell"/>
</dbReference>